<proteinExistence type="predicted"/>
<organism evidence="1 2">
    <name type="scientific">Methylobacillus flagellatus (strain ATCC 51484 / DSM 6875 / VKM B-1610 / KT)</name>
    <dbReference type="NCBI Taxonomy" id="265072"/>
    <lineage>
        <taxon>Bacteria</taxon>
        <taxon>Pseudomonadati</taxon>
        <taxon>Pseudomonadota</taxon>
        <taxon>Betaproteobacteria</taxon>
        <taxon>Nitrosomonadales</taxon>
        <taxon>Methylophilaceae</taxon>
        <taxon>Methylobacillus</taxon>
    </lineage>
</organism>
<dbReference type="eggNOG" id="COG3313">
    <property type="taxonomic scope" value="Bacteria"/>
</dbReference>
<reference evidence="1 2" key="1">
    <citation type="submission" date="2006-03" db="EMBL/GenBank/DDBJ databases">
        <title>Complete sequence of Methylobacillus flagellatus KT.</title>
        <authorList>
            <consortium name="US DOE Joint Genome Institute"/>
            <person name="Copeland A."/>
            <person name="Lucas S."/>
            <person name="Lapidus A."/>
            <person name="Barry K."/>
            <person name="Detter J.C."/>
            <person name="Glavina del Rio T."/>
            <person name="Hammon N."/>
            <person name="Israni S."/>
            <person name="Dalin E."/>
            <person name="Tice H."/>
            <person name="Pitluck S."/>
            <person name="Brettin T."/>
            <person name="Bruce D."/>
            <person name="Han C."/>
            <person name="Tapia R."/>
            <person name="Saunders E."/>
            <person name="Gilna P."/>
            <person name="Schmutz J."/>
            <person name="Larimer F."/>
            <person name="Land M."/>
            <person name="Kyrpides N."/>
            <person name="Anderson I."/>
            <person name="Richardson P."/>
        </authorList>
    </citation>
    <scope>NUCLEOTIDE SEQUENCE [LARGE SCALE GENOMIC DNA]</scope>
    <source>
        <strain evidence="2">KT / ATCC 51484 / DSM 6875</strain>
    </source>
</reference>
<evidence type="ECO:0000313" key="2">
    <source>
        <dbReference type="Proteomes" id="UP000002440"/>
    </source>
</evidence>
<dbReference type="RefSeq" id="WP_011480454.1">
    <property type="nucleotide sequence ID" value="NC_007947.1"/>
</dbReference>
<evidence type="ECO:0008006" key="3">
    <source>
        <dbReference type="Google" id="ProtNLM"/>
    </source>
</evidence>
<dbReference type="STRING" id="265072.Mfla_2233"/>
<dbReference type="Proteomes" id="UP000002440">
    <property type="component" value="Chromosome"/>
</dbReference>
<gene>
    <name evidence="1" type="ordered locus">Mfla_2233</name>
</gene>
<dbReference type="HOGENOM" id="CLU_162538_6_3_4"/>
<evidence type="ECO:0000313" key="1">
    <source>
        <dbReference type="EMBL" id="ABE50500.1"/>
    </source>
</evidence>
<dbReference type="KEGG" id="mfa:Mfla_2233"/>
<name>Q1GZ37_METFK</name>
<dbReference type="InterPro" id="IPR010710">
    <property type="entry name" value="DUF1289"/>
</dbReference>
<sequence length="61" mass="6809">MQAQATQPASPCIRACLLDSRREYCTGCLRTLGEIRGWGAMSDDERLQVMQALAARRLSHD</sequence>
<dbReference type="EMBL" id="CP000284">
    <property type="protein sequence ID" value="ABE50500.1"/>
    <property type="molecule type" value="Genomic_DNA"/>
</dbReference>
<protein>
    <recommendedName>
        <fullName evidence="3">Fe-S protein</fullName>
    </recommendedName>
</protein>
<dbReference type="Pfam" id="PF06945">
    <property type="entry name" value="DUF1289"/>
    <property type="match status" value="1"/>
</dbReference>
<dbReference type="AlphaFoldDB" id="Q1GZ37"/>
<dbReference type="PANTHER" id="PTHR35175:SF2">
    <property type="entry name" value="DUF1289 DOMAIN-CONTAINING PROTEIN"/>
    <property type="match status" value="1"/>
</dbReference>
<accession>Q1GZ37</accession>
<dbReference type="PANTHER" id="PTHR35175">
    <property type="entry name" value="DUF1289 DOMAIN-CONTAINING PROTEIN"/>
    <property type="match status" value="1"/>
</dbReference>
<keyword evidence="2" id="KW-1185">Reference proteome</keyword>